<dbReference type="AlphaFoldDB" id="A0A7W6J792"/>
<keyword evidence="2" id="KW-1185">Reference proteome</keyword>
<organism evidence="1 2">
    <name type="scientific">Gellertiella hungarica</name>
    <dbReference type="NCBI Taxonomy" id="1572859"/>
    <lineage>
        <taxon>Bacteria</taxon>
        <taxon>Pseudomonadati</taxon>
        <taxon>Pseudomonadota</taxon>
        <taxon>Alphaproteobacteria</taxon>
        <taxon>Hyphomicrobiales</taxon>
        <taxon>Rhizobiaceae</taxon>
        <taxon>Gellertiella</taxon>
    </lineage>
</organism>
<proteinExistence type="predicted"/>
<accession>A0A7W6J792</accession>
<comment type="caution">
    <text evidence="1">The sequence shown here is derived from an EMBL/GenBank/DDBJ whole genome shotgun (WGS) entry which is preliminary data.</text>
</comment>
<gene>
    <name evidence="1" type="ORF">GGR23_003292</name>
</gene>
<dbReference type="Proteomes" id="UP000528286">
    <property type="component" value="Unassembled WGS sequence"/>
</dbReference>
<evidence type="ECO:0000313" key="2">
    <source>
        <dbReference type="Proteomes" id="UP000528286"/>
    </source>
</evidence>
<dbReference type="RefSeq" id="WP_183367366.1">
    <property type="nucleotide sequence ID" value="NZ_JACIEZ010000007.1"/>
</dbReference>
<sequence>MDVHSLYMAGDTLADLAADGRVSSYLLASEGGRARLGLFLKTGCMPGLMTGEQGPPVDIIFAWGYVAFRLTLADGACVLTRPAARLEPEEIEELLTEPLALVSLAVASGGSWNRAETAPAIPRPDLHVTGDTIAMLQRHAAVSDLVFGSDGRECTLQFQLLRSFAGVDSRPGFDWVGIEFDEERADIGWFDDRQGFEMSSYCLPEDADALAALLADPLGHVLAATRRAEGDDGADGIAGLMERLKDSFALPR</sequence>
<evidence type="ECO:0000313" key="1">
    <source>
        <dbReference type="EMBL" id="MBB4066079.1"/>
    </source>
</evidence>
<name>A0A7W6J792_9HYPH</name>
<protein>
    <submittedName>
        <fullName evidence="1">Uncharacterized protein</fullName>
    </submittedName>
</protein>
<reference evidence="1 2" key="1">
    <citation type="submission" date="2020-08" db="EMBL/GenBank/DDBJ databases">
        <title>Genomic Encyclopedia of Type Strains, Phase IV (KMG-IV): sequencing the most valuable type-strain genomes for metagenomic binning, comparative biology and taxonomic classification.</title>
        <authorList>
            <person name="Goeker M."/>
        </authorList>
    </citation>
    <scope>NUCLEOTIDE SEQUENCE [LARGE SCALE GENOMIC DNA]</scope>
    <source>
        <strain evidence="1 2">DSM 29853</strain>
    </source>
</reference>
<dbReference type="EMBL" id="JACIEZ010000007">
    <property type="protein sequence ID" value="MBB4066079.1"/>
    <property type="molecule type" value="Genomic_DNA"/>
</dbReference>